<evidence type="ECO:0000313" key="2">
    <source>
        <dbReference type="Proteomes" id="UP000001261"/>
    </source>
</evidence>
<reference evidence="2" key="2">
    <citation type="journal article" date="2010" name="Genome Res.">
        <title>Population genomic sequencing of Coccidioides fungi reveals recent hybridization and transposon control.</title>
        <authorList>
            <person name="Neafsey D.E."/>
            <person name="Barker B.M."/>
            <person name="Sharpton T.J."/>
            <person name="Stajich J.E."/>
            <person name="Park D.J."/>
            <person name="Whiston E."/>
            <person name="Hung C.-Y."/>
            <person name="McMahan C."/>
            <person name="White J."/>
            <person name="Sykes S."/>
            <person name="Heiman D."/>
            <person name="Young S."/>
            <person name="Zeng Q."/>
            <person name="Abouelleil A."/>
            <person name="Aftuck L."/>
            <person name="Bessette D."/>
            <person name="Brown A."/>
            <person name="FitzGerald M."/>
            <person name="Lui A."/>
            <person name="Macdonald J.P."/>
            <person name="Priest M."/>
            <person name="Orbach M.J."/>
            <person name="Galgiani J.N."/>
            <person name="Kirkland T.N."/>
            <person name="Cole G.T."/>
            <person name="Birren B.W."/>
            <person name="Henn M.R."/>
            <person name="Taylor J.W."/>
            <person name="Rounsley S.D."/>
        </authorList>
    </citation>
    <scope>GENOME REANNOTATION</scope>
    <source>
        <strain evidence="2">RS</strain>
    </source>
</reference>
<name>A0A0D8JWL4_COCIM</name>
<organism evidence="1 2">
    <name type="scientific">Coccidioides immitis (strain RS)</name>
    <name type="common">Valley fever fungus</name>
    <dbReference type="NCBI Taxonomy" id="246410"/>
    <lineage>
        <taxon>Eukaryota</taxon>
        <taxon>Fungi</taxon>
        <taxon>Dikarya</taxon>
        <taxon>Ascomycota</taxon>
        <taxon>Pezizomycotina</taxon>
        <taxon>Eurotiomycetes</taxon>
        <taxon>Eurotiomycetidae</taxon>
        <taxon>Onygenales</taxon>
        <taxon>Onygenaceae</taxon>
        <taxon>Coccidioides</taxon>
    </lineage>
</organism>
<sequence>MTVGRGVSAGWAGVLFAHREKSLFGEKSMRGEKDVTFVVSQTRSLGGTEEGSRGKWEEKREGKWDLCRHGAEGAEPRDRIIYLSDHVDCHSLLVSSHTLPPDDTSQSKLHHPVFPSALSLCLPRNRIADRPGEPEREPSTAVVHPSVDGKLLAWGTTPISPLFALRSSSSLNSHLADVEYEYYSPQNLSQRQRSCSSELRSLCLNALKVEPQLQRAEIAF</sequence>
<dbReference type="AlphaFoldDB" id="A0A0D8JWL4"/>
<reference evidence="2" key="1">
    <citation type="journal article" date="2009" name="Genome Res.">
        <title>Comparative genomic analyses of the human fungal pathogens Coccidioides and their relatives.</title>
        <authorList>
            <person name="Sharpton T.J."/>
            <person name="Stajich J.E."/>
            <person name="Rounsley S.D."/>
            <person name="Gardner M.J."/>
            <person name="Wortman J.R."/>
            <person name="Jordar V.S."/>
            <person name="Maiti R."/>
            <person name="Kodira C.D."/>
            <person name="Neafsey D.E."/>
            <person name="Zeng Q."/>
            <person name="Hung C.-Y."/>
            <person name="McMahan C."/>
            <person name="Muszewska A."/>
            <person name="Grynberg M."/>
            <person name="Mandel M.A."/>
            <person name="Kellner E.M."/>
            <person name="Barker B.M."/>
            <person name="Galgiani J.N."/>
            <person name="Orbach M.J."/>
            <person name="Kirkland T.N."/>
            <person name="Cole G.T."/>
            <person name="Henn M.R."/>
            <person name="Birren B.W."/>
            <person name="Taylor J.W."/>
        </authorList>
    </citation>
    <scope>NUCLEOTIDE SEQUENCE [LARGE SCALE GENOMIC DNA]</scope>
    <source>
        <strain evidence="2">RS</strain>
    </source>
</reference>
<keyword evidence="2" id="KW-1185">Reference proteome</keyword>
<evidence type="ECO:0000313" key="1">
    <source>
        <dbReference type="EMBL" id="KJF61326.1"/>
    </source>
</evidence>
<dbReference type="EMBL" id="GG704915">
    <property type="protein sequence ID" value="KJF61326.1"/>
    <property type="molecule type" value="Genomic_DNA"/>
</dbReference>
<dbReference type="KEGG" id="cim:CIMG_12287"/>
<dbReference type="GeneID" id="24164071"/>
<dbReference type="RefSeq" id="XP_012213749.1">
    <property type="nucleotide sequence ID" value="XM_012358326.1"/>
</dbReference>
<protein>
    <submittedName>
        <fullName evidence="1">Uncharacterized protein</fullName>
    </submittedName>
</protein>
<dbReference type="VEuPathDB" id="FungiDB:CIMG_12287"/>
<dbReference type="Proteomes" id="UP000001261">
    <property type="component" value="Unassembled WGS sequence"/>
</dbReference>
<proteinExistence type="predicted"/>
<dbReference type="InParanoid" id="A0A0D8JWL4"/>
<gene>
    <name evidence="1" type="ORF">CIMG_12287</name>
</gene>
<accession>A0A0D8JWL4</accession>